<dbReference type="NCBIfam" id="NF004160">
    <property type="entry name" value="PRK05627.1-3"/>
    <property type="match status" value="1"/>
</dbReference>
<keyword evidence="7 15" id="KW-0548">Nucleotidyltransferase</keyword>
<evidence type="ECO:0000259" key="16">
    <source>
        <dbReference type="SMART" id="SM00904"/>
    </source>
</evidence>
<dbReference type="GO" id="GO:0009398">
    <property type="term" value="P:FMN biosynthetic process"/>
    <property type="evidence" value="ECO:0007669"/>
    <property type="project" value="UniProtKB-UniRule"/>
</dbReference>
<dbReference type="Pfam" id="PF06574">
    <property type="entry name" value="FAD_syn"/>
    <property type="match status" value="1"/>
</dbReference>
<dbReference type="InterPro" id="IPR014729">
    <property type="entry name" value="Rossmann-like_a/b/a_fold"/>
</dbReference>
<evidence type="ECO:0000256" key="11">
    <source>
        <dbReference type="ARBA" id="ARBA00022840"/>
    </source>
</evidence>
<evidence type="ECO:0000256" key="12">
    <source>
        <dbReference type="ARBA" id="ARBA00023268"/>
    </source>
</evidence>
<evidence type="ECO:0000256" key="14">
    <source>
        <dbReference type="ARBA" id="ARBA00049494"/>
    </source>
</evidence>
<evidence type="ECO:0000256" key="15">
    <source>
        <dbReference type="PIRNR" id="PIRNR004491"/>
    </source>
</evidence>
<dbReference type="Pfam" id="PF01687">
    <property type="entry name" value="Flavokinase"/>
    <property type="match status" value="1"/>
</dbReference>
<evidence type="ECO:0000256" key="4">
    <source>
        <dbReference type="ARBA" id="ARBA00022630"/>
    </source>
</evidence>
<dbReference type="InterPro" id="IPR002606">
    <property type="entry name" value="Riboflavin_kinase_bac"/>
</dbReference>
<evidence type="ECO:0000256" key="3">
    <source>
        <dbReference type="ARBA" id="ARBA00005201"/>
    </source>
</evidence>
<comment type="pathway">
    <text evidence="2 15">Cofactor biosynthesis; FAD biosynthesis; FAD from FMN: step 1/1.</text>
</comment>
<evidence type="ECO:0000256" key="8">
    <source>
        <dbReference type="ARBA" id="ARBA00022741"/>
    </source>
</evidence>
<evidence type="ECO:0000256" key="1">
    <source>
        <dbReference type="ARBA" id="ARBA00002121"/>
    </source>
</evidence>
<comment type="catalytic activity">
    <reaction evidence="13 15">
        <text>riboflavin + ATP = FMN + ADP + H(+)</text>
        <dbReference type="Rhea" id="RHEA:14357"/>
        <dbReference type="ChEBI" id="CHEBI:15378"/>
        <dbReference type="ChEBI" id="CHEBI:30616"/>
        <dbReference type="ChEBI" id="CHEBI:57986"/>
        <dbReference type="ChEBI" id="CHEBI:58210"/>
        <dbReference type="ChEBI" id="CHEBI:456216"/>
        <dbReference type="EC" id="2.7.1.26"/>
    </reaction>
</comment>
<dbReference type="GO" id="GO:0005524">
    <property type="term" value="F:ATP binding"/>
    <property type="evidence" value="ECO:0007669"/>
    <property type="project" value="UniProtKB-UniRule"/>
</dbReference>
<dbReference type="PIRSF" id="PIRSF004491">
    <property type="entry name" value="FAD_Synth"/>
    <property type="match status" value="1"/>
</dbReference>
<dbReference type="EC" id="2.7.1.26" evidence="15"/>
<dbReference type="GO" id="GO:0003919">
    <property type="term" value="F:FMN adenylyltransferase activity"/>
    <property type="evidence" value="ECO:0007669"/>
    <property type="project" value="UniProtKB-UniRule"/>
</dbReference>
<evidence type="ECO:0000256" key="10">
    <source>
        <dbReference type="ARBA" id="ARBA00022827"/>
    </source>
</evidence>
<reference evidence="17" key="1">
    <citation type="submission" date="2021-03" db="EMBL/GenBank/DDBJ databases">
        <title>Comparative Genomics and Metabolomics in the genus Turicibacter.</title>
        <authorList>
            <person name="Maki J."/>
            <person name="Looft T."/>
        </authorList>
    </citation>
    <scope>NUCLEOTIDE SEQUENCE</scope>
    <source>
        <strain evidence="17">ISU324</strain>
    </source>
</reference>
<evidence type="ECO:0000313" key="17">
    <source>
        <dbReference type="EMBL" id="UUF07793.1"/>
    </source>
</evidence>
<dbReference type="AlphaFoldDB" id="A0A9Q9CQ78"/>
<dbReference type="GO" id="GO:0009231">
    <property type="term" value="P:riboflavin biosynthetic process"/>
    <property type="evidence" value="ECO:0007669"/>
    <property type="project" value="InterPro"/>
</dbReference>
<keyword evidence="11 15" id="KW-0067">ATP-binding</keyword>
<dbReference type="EMBL" id="CP071250">
    <property type="protein sequence ID" value="UUF07793.1"/>
    <property type="molecule type" value="Genomic_DNA"/>
</dbReference>
<keyword evidence="9 15" id="KW-0418">Kinase</keyword>
<keyword evidence="10 15" id="KW-0274">FAD</keyword>
<feature type="domain" description="Riboflavin kinase" evidence="16">
    <location>
        <begin position="179"/>
        <end position="304"/>
    </location>
</feature>
<gene>
    <name evidence="17" type="ORF">J0J70_09200</name>
</gene>
<dbReference type="Gene3D" id="2.40.30.30">
    <property type="entry name" value="Riboflavin kinase-like"/>
    <property type="match status" value="1"/>
</dbReference>
<accession>A0A9Q9CQ78</accession>
<sequence>MEVIHLNLSKKLDQPIAVALGYFDGLHLGHQAVIKEVVDYAKAHQMRSAVMTFSPSPNIFLKKLDSDRLLTPYQEKVSRLTELGVDELIILPFNEALANMRAIDFVERYLIQYGVAHVSTGFDFRFGRMGEGEVELLGGYSDRFSLNVTPKYELEQEKIGATEIKRYLADGNIKKVTQMLGRPYRIHGMVVSGQQRGRQIGFPTANLQLSEDYVIPKKGVYAVEVEIEGQRYVGMCNIGHNPTFNFNDQVSIETYILDFSEDIYGKEMTLDFCEYLREEKRFGSIAELMKQLEADHQYVRSYFKLNLN</sequence>
<dbReference type="GO" id="GO:0008531">
    <property type="term" value="F:riboflavin kinase activity"/>
    <property type="evidence" value="ECO:0007669"/>
    <property type="project" value="UniProtKB-UniRule"/>
</dbReference>
<evidence type="ECO:0000256" key="5">
    <source>
        <dbReference type="ARBA" id="ARBA00022643"/>
    </source>
</evidence>
<dbReference type="InterPro" id="IPR015864">
    <property type="entry name" value="FAD_synthase"/>
</dbReference>
<keyword evidence="6 15" id="KW-0808">Transferase</keyword>
<evidence type="ECO:0000256" key="6">
    <source>
        <dbReference type="ARBA" id="ARBA00022679"/>
    </source>
</evidence>
<dbReference type="InterPro" id="IPR023468">
    <property type="entry name" value="Riboflavin_kinase"/>
</dbReference>
<evidence type="ECO:0000313" key="18">
    <source>
        <dbReference type="Proteomes" id="UP001058072"/>
    </source>
</evidence>
<comment type="catalytic activity">
    <reaction evidence="14 15">
        <text>FMN + ATP + H(+) = FAD + diphosphate</text>
        <dbReference type="Rhea" id="RHEA:17237"/>
        <dbReference type="ChEBI" id="CHEBI:15378"/>
        <dbReference type="ChEBI" id="CHEBI:30616"/>
        <dbReference type="ChEBI" id="CHEBI:33019"/>
        <dbReference type="ChEBI" id="CHEBI:57692"/>
        <dbReference type="ChEBI" id="CHEBI:58210"/>
        <dbReference type="EC" id="2.7.7.2"/>
    </reaction>
</comment>
<evidence type="ECO:0000256" key="7">
    <source>
        <dbReference type="ARBA" id="ARBA00022695"/>
    </source>
</evidence>
<comment type="function">
    <text evidence="1">Catalyzes the phosphorylation of riboflavin to FMN followed by the adenylation of FMN to FAD.</text>
</comment>
<proteinExistence type="inferred from homology"/>
<evidence type="ECO:0000256" key="2">
    <source>
        <dbReference type="ARBA" id="ARBA00004726"/>
    </source>
</evidence>
<dbReference type="FunFam" id="3.40.50.620:FF:000021">
    <property type="entry name" value="Riboflavin biosynthesis protein"/>
    <property type="match status" value="1"/>
</dbReference>
<comment type="similarity">
    <text evidence="15">Belongs to the ribF family.</text>
</comment>
<evidence type="ECO:0000256" key="13">
    <source>
        <dbReference type="ARBA" id="ARBA00047880"/>
    </source>
</evidence>
<dbReference type="GO" id="GO:0006747">
    <property type="term" value="P:FAD biosynthetic process"/>
    <property type="evidence" value="ECO:0007669"/>
    <property type="project" value="UniProtKB-UniRule"/>
</dbReference>
<keyword evidence="12" id="KW-0511">Multifunctional enzyme</keyword>
<dbReference type="CDD" id="cd02064">
    <property type="entry name" value="FAD_synthetase_N"/>
    <property type="match status" value="1"/>
</dbReference>
<dbReference type="NCBIfam" id="NF004162">
    <property type="entry name" value="PRK05627.1-5"/>
    <property type="match status" value="1"/>
</dbReference>
<comment type="pathway">
    <text evidence="3 15">Cofactor biosynthesis; FMN biosynthesis; FMN from riboflavin (ATP route): step 1/1.</text>
</comment>
<dbReference type="EC" id="2.7.7.2" evidence="15"/>
<dbReference type="SUPFAM" id="SSF52374">
    <property type="entry name" value="Nucleotidylyl transferase"/>
    <property type="match status" value="1"/>
</dbReference>
<name>A0A9Q9CQ78_9FIRM</name>
<dbReference type="Gene3D" id="3.40.50.620">
    <property type="entry name" value="HUPs"/>
    <property type="match status" value="1"/>
</dbReference>
<dbReference type="InterPro" id="IPR023465">
    <property type="entry name" value="Riboflavin_kinase_dom_sf"/>
</dbReference>
<keyword evidence="8 15" id="KW-0547">Nucleotide-binding</keyword>
<keyword evidence="4 15" id="KW-0285">Flavoprotein</keyword>
<dbReference type="FunFam" id="2.40.30.30:FF:000003">
    <property type="entry name" value="Riboflavin biosynthesis protein"/>
    <property type="match status" value="1"/>
</dbReference>
<keyword evidence="5 15" id="KW-0288">FMN</keyword>
<evidence type="ECO:0000256" key="9">
    <source>
        <dbReference type="ARBA" id="ARBA00022777"/>
    </source>
</evidence>
<dbReference type="InterPro" id="IPR015865">
    <property type="entry name" value="Riboflavin_kinase_bac/euk"/>
</dbReference>
<protein>
    <recommendedName>
        <fullName evidence="15">Riboflavin biosynthesis protein</fullName>
    </recommendedName>
    <domain>
        <recommendedName>
            <fullName evidence="15">Riboflavin kinase</fullName>
            <ecNumber evidence="15">2.7.1.26</ecNumber>
        </recommendedName>
        <alternativeName>
            <fullName evidence="15">Flavokinase</fullName>
        </alternativeName>
    </domain>
    <domain>
        <recommendedName>
            <fullName evidence="15">FMN adenylyltransferase</fullName>
            <ecNumber evidence="15">2.7.7.2</ecNumber>
        </recommendedName>
        <alternativeName>
            <fullName evidence="15">FAD pyrophosphorylase</fullName>
        </alternativeName>
        <alternativeName>
            <fullName evidence="15">FAD synthase</fullName>
        </alternativeName>
    </domain>
</protein>
<dbReference type="SUPFAM" id="SSF82114">
    <property type="entry name" value="Riboflavin kinase-like"/>
    <property type="match status" value="1"/>
</dbReference>
<dbReference type="Proteomes" id="UP001058072">
    <property type="component" value="Chromosome"/>
</dbReference>
<dbReference type="PANTHER" id="PTHR22749:SF6">
    <property type="entry name" value="RIBOFLAVIN KINASE"/>
    <property type="match status" value="1"/>
</dbReference>
<organism evidence="17 18">
    <name type="scientific">Turicibacter bilis</name>
    <dbReference type="NCBI Taxonomy" id="2735723"/>
    <lineage>
        <taxon>Bacteria</taxon>
        <taxon>Bacillati</taxon>
        <taxon>Bacillota</taxon>
        <taxon>Erysipelotrichia</taxon>
        <taxon>Erysipelotrichales</taxon>
        <taxon>Turicibacteraceae</taxon>
        <taxon>Turicibacter</taxon>
    </lineage>
</organism>
<dbReference type="RefSeq" id="WP_212724442.1">
    <property type="nucleotide sequence ID" value="NZ_CP071250.1"/>
</dbReference>
<dbReference type="PANTHER" id="PTHR22749">
    <property type="entry name" value="RIBOFLAVIN KINASE/FMN ADENYLYLTRANSFERASE"/>
    <property type="match status" value="1"/>
</dbReference>
<dbReference type="NCBIfam" id="TIGR00083">
    <property type="entry name" value="ribF"/>
    <property type="match status" value="1"/>
</dbReference>
<dbReference type="SMART" id="SM00904">
    <property type="entry name" value="Flavokinase"/>
    <property type="match status" value="1"/>
</dbReference>